<comment type="caution">
    <text evidence="7">The sequence shown here is derived from an EMBL/GenBank/DDBJ whole genome shotgun (WGS) entry which is preliminary data.</text>
</comment>
<dbReference type="PANTHER" id="PTHR38594">
    <property type="entry name" value="PEP-DEPENDENT DIHYDROXYACETONE KINASE, PHOSPHORYL DONOR SUBUNIT DHAM"/>
    <property type="match status" value="1"/>
</dbReference>
<reference evidence="7 8" key="1">
    <citation type="submission" date="2019-06" db="EMBL/GenBank/DDBJ databases">
        <title>Sequencing the genomes of 1000 actinobacteria strains.</title>
        <authorList>
            <person name="Klenk H.-P."/>
        </authorList>
    </citation>
    <scope>NUCLEOTIDE SEQUENCE [LARGE SCALE GENOMIC DNA]</scope>
    <source>
        <strain evidence="7 8">DSM 19560</strain>
    </source>
</reference>
<dbReference type="PROSITE" id="PS51096">
    <property type="entry name" value="PTS_EIIA_TYPE_4"/>
    <property type="match status" value="1"/>
</dbReference>
<feature type="domain" description="PTS EIIA type-4" evidence="6">
    <location>
        <begin position="2"/>
        <end position="134"/>
    </location>
</feature>
<organism evidence="7 8">
    <name type="scientific">Rudaeicoccus suwonensis</name>
    <dbReference type="NCBI Taxonomy" id="657409"/>
    <lineage>
        <taxon>Bacteria</taxon>
        <taxon>Bacillati</taxon>
        <taxon>Actinomycetota</taxon>
        <taxon>Actinomycetes</taxon>
        <taxon>Micrococcales</taxon>
        <taxon>Dermacoccaceae</taxon>
        <taxon>Rudaeicoccus</taxon>
    </lineage>
</organism>
<accession>A0A561E3K9</accession>
<dbReference type="EMBL" id="VIVQ01000002">
    <property type="protein sequence ID" value="TWE10194.1"/>
    <property type="molecule type" value="Genomic_DNA"/>
</dbReference>
<dbReference type="EC" id="2.7.1.121" evidence="3"/>
<keyword evidence="4" id="KW-0808">Transferase</keyword>
<keyword evidence="7" id="KW-0418">Kinase</keyword>
<keyword evidence="8" id="KW-1185">Reference proteome</keyword>
<dbReference type="GO" id="GO:0016020">
    <property type="term" value="C:membrane"/>
    <property type="evidence" value="ECO:0007669"/>
    <property type="project" value="InterPro"/>
</dbReference>
<dbReference type="OrthoDB" id="350754at2"/>
<evidence type="ECO:0000256" key="1">
    <source>
        <dbReference type="ARBA" id="ARBA00001113"/>
    </source>
</evidence>
<dbReference type="InterPro" id="IPR012844">
    <property type="entry name" value="DhaM_N"/>
</dbReference>
<dbReference type="InterPro" id="IPR036662">
    <property type="entry name" value="PTS_EIIA_man-typ_sf"/>
</dbReference>
<dbReference type="NCBIfam" id="TIGR02364">
    <property type="entry name" value="dha_pts"/>
    <property type="match status" value="1"/>
</dbReference>
<dbReference type="Gene3D" id="3.40.50.510">
    <property type="entry name" value="Phosphotransferase system, mannose-type IIA component"/>
    <property type="match status" value="1"/>
</dbReference>
<dbReference type="SUPFAM" id="SSF53062">
    <property type="entry name" value="PTS system fructose IIA component-like"/>
    <property type="match status" value="1"/>
</dbReference>
<dbReference type="GO" id="GO:0009401">
    <property type="term" value="P:phosphoenolpyruvate-dependent sugar phosphotransferase system"/>
    <property type="evidence" value="ECO:0007669"/>
    <property type="project" value="InterPro"/>
</dbReference>
<evidence type="ECO:0000256" key="5">
    <source>
        <dbReference type="ARBA" id="ARBA00046577"/>
    </source>
</evidence>
<sequence length="140" mass="14144">MTVGIVVVSHSRALADAAVALAGEMVPSGSVPVRVAAGSSDMTFGTDATEIQRALVSADSASGGDGVVVLMDLGSAILSTEMALELVPDDVRSRVRVASAPLVEGLVVAMITASIGSARERVAADARNALQPKITQLDES</sequence>
<dbReference type="PANTHER" id="PTHR38594:SF1">
    <property type="entry name" value="PEP-DEPENDENT DIHYDROXYACETONE KINASE, PHOSPHORYL DONOR SUBUNIT DHAM"/>
    <property type="match status" value="1"/>
</dbReference>
<proteinExistence type="predicted"/>
<comment type="function">
    <text evidence="2">Component of the dihydroxyacetone kinase complex, which is responsible for the phosphoenolpyruvate (PEP)-dependent phosphorylation of dihydroxyacetone. DhaM serves as the phosphoryl donor. Is phosphorylated by phosphoenolpyruvate in an EI- and HPr-dependent reaction, and a phosphorelay system on histidine residues finally leads to phosphoryl transfer to DhaL and dihydroxyacetone.</text>
</comment>
<name>A0A561E3K9_9MICO</name>
<protein>
    <recommendedName>
        <fullName evidence="3">phosphoenolpyruvate--glycerone phosphotransferase</fullName>
        <ecNumber evidence="3">2.7.1.121</ecNumber>
    </recommendedName>
</protein>
<evidence type="ECO:0000259" key="6">
    <source>
        <dbReference type="PROSITE" id="PS51096"/>
    </source>
</evidence>
<comment type="catalytic activity">
    <reaction evidence="1">
        <text>dihydroxyacetone + phosphoenolpyruvate = dihydroxyacetone phosphate + pyruvate</text>
        <dbReference type="Rhea" id="RHEA:18381"/>
        <dbReference type="ChEBI" id="CHEBI:15361"/>
        <dbReference type="ChEBI" id="CHEBI:16016"/>
        <dbReference type="ChEBI" id="CHEBI:57642"/>
        <dbReference type="ChEBI" id="CHEBI:58702"/>
        <dbReference type="EC" id="2.7.1.121"/>
    </reaction>
</comment>
<dbReference type="AlphaFoldDB" id="A0A561E3K9"/>
<dbReference type="Pfam" id="PF03610">
    <property type="entry name" value="EIIA-man"/>
    <property type="match status" value="1"/>
</dbReference>
<dbReference type="Proteomes" id="UP000318297">
    <property type="component" value="Unassembled WGS sequence"/>
</dbReference>
<comment type="subunit">
    <text evidence="5">Homodimer. The dihydroxyacetone kinase complex is composed of a homodimer of DhaM, a homodimer of DhaK and the subunit DhaL.</text>
</comment>
<dbReference type="InterPro" id="IPR004701">
    <property type="entry name" value="PTS_EIIA_man-typ"/>
</dbReference>
<evidence type="ECO:0000256" key="3">
    <source>
        <dbReference type="ARBA" id="ARBA00012095"/>
    </source>
</evidence>
<dbReference type="GO" id="GO:0047324">
    <property type="term" value="F:phosphoenolpyruvate-glycerone phosphotransferase activity"/>
    <property type="evidence" value="ECO:0007669"/>
    <property type="project" value="UniProtKB-EC"/>
</dbReference>
<evidence type="ECO:0000313" key="7">
    <source>
        <dbReference type="EMBL" id="TWE10194.1"/>
    </source>
</evidence>
<evidence type="ECO:0000256" key="4">
    <source>
        <dbReference type="ARBA" id="ARBA00022679"/>
    </source>
</evidence>
<gene>
    <name evidence="7" type="ORF">BKA23_2546</name>
</gene>
<dbReference type="RefSeq" id="WP_145228974.1">
    <property type="nucleotide sequence ID" value="NZ_VIVQ01000002.1"/>
</dbReference>
<evidence type="ECO:0000313" key="8">
    <source>
        <dbReference type="Proteomes" id="UP000318297"/>
    </source>
</evidence>
<evidence type="ECO:0000256" key="2">
    <source>
        <dbReference type="ARBA" id="ARBA00002788"/>
    </source>
</evidence>
<dbReference type="GO" id="GO:0019563">
    <property type="term" value="P:glycerol catabolic process"/>
    <property type="evidence" value="ECO:0007669"/>
    <property type="project" value="InterPro"/>
</dbReference>
<dbReference type="InterPro" id="IPR039643">
    <property type="entry name" value="DhaM"/>
</dbReference>